<dbReference type="AlphaFoldDB" id="A0AAU9RWN1"/>
<protein>
    <submittedName>
        <fullName evidence="1">Uncharacterized protein</fullName>
    </submittedName>
</protein>
<proteinExistence type="predicted"/>
<name>A0AAU9RWN1_THLAR</name>
<evidence type="ECO:0000313" key="1">
    <source>
        <dbReference type="EMBL" id="CAH2050447.1"/>
    </source>
</evidence>
<keyword evidence="2" id="KW-1185">Reference proteome</keyword>
<evidence type="ECO:0000313" key="2">
    <source>
        <dbReference type="Proteomes" id="UP000836841"/>
    </source>
</evidence>
<gene>
    <name evidence="1" type="ORF">TAV2_LOCUS8548</name>
</gene>
<comment type="caution">
    <text evidence="1">The sequence shown here is derived from an EMBL/GenBank/DDBJ whole genome shotgun (WGS) entry which is preliminary data.</text>
</comment>
<reference evidence="1 2" key="1">
    <citation type="submission" date="2022-03" db="EMBL/GenBank/DDBJ databases">
        <authorList>
            <person name="Nunn A."/>
            <person name="Chopra R."/>
            <person name="Nunn A."/>
            <person name="Contreras Garrido A."/>
        </authorList>
    </citation>
    <scope>NUCLEOTIDE SEQUENCE [LARGE SCALE GENOMIC DNA]</scope>
</reference>
<dbReference type="Proteomes" id="UP000836841">
    <property type="component" value="Unassembled WGS sequence"/>
</dbReference>
<sequence length="122" mass="13112">MIKDVSKALTRAYKTCNLIISIYTLFNGHFGQNLETQGWFPENMAPCALKKHGLQWKDCLLLGQARAIGRGVPSCLAATCPSQSLNSTGVHLSACAPLGSPGSWVKGEVLQEPTLVKVAQKT</sequence>
<dbReference type="EMBL" id="CAJVSB020000404">
    <property type="protein sequence ID" value="CAH2050447.1"/>
    <property type="molecule type" value="Genomic_DNA"/>
</dbReference>
<accession>A0AAU9RWN1</accession>
<organism evidence="1 2">
    <name type="scientific">Thlaspi arvense</name>
    <name type="common">Field penny-cress</name>
    <dbReference type="NCBI Taxonomy" id="13288"/>
    <lineage>
        <taxon>Eukaryota</taxon>
        <taxon>Viridiplantae</taxon>
        <taxon>Streptophyta</taxon>
        <taxon>Embryophyta</taxon>
        <taxon>Tracheophyta</taxon>
        <taxon>Spermatophyta</taxon>
        <taxon>Magnoliopsida</taxon>
        <taxon>eudicotyledons</taxon>
        <taxon>Gunneridae</taxon>
        <taxon>Pentapetalae</taxon>
        <taxon>rosids</taxon>
        <taxon>malvids</taxon>
        <taxon>Brassicales</taxon>
        <taxon>Brassicaceae</taxon>
        <taxon>Thlaspideae</taxon>
        <taxon>Thlaspi</taxon>
    </lineage>
</organism>